<dbReference type="Proteomes" id="UP000050786">
    <property type="component" value="Unassembled WGS sequence"/>
</dbReference>
<reference evidence="2" key="1">
    <citation type="submission" date="2015-09" db="EMBL/GenBank/DDBJ databases">
        <authorList>
            <person name="Rodrigo-Torres L."/>
            <person name="Arahal D.R."/>
        </authorList>
    </citation>
    <scope>NUCLEOTIDE SEQUENCE [LARGE SCALE GENOMIC DNA]</scope>
    <source>
        <strain evidence="2">CECT 4293</strain>
    </source>
</reference>
<keyword evidence="2" id="KW-1185">Reference proteome</keyword>
<accession>A0A0N7LPM6</accession>
<sequence>MTRDLPAIASFWFGSDLSWLEALCIQSYLDNGHRFILYTVHDMQGVPSGAEIRPASDILWPAPFDFRPEDRLGVAVFSDIFRLRLMQKTPFIWVDLDAYCVRPFDFSSTYVFGSSQSGTFPNGVLRLPEGSETLALWIDFVTSANPTQPWRGGRLLRHNRRRIRNGETWGIETLPWGSSGPKALEFFLRQTGEDSHAMQPEVFYPLDKDQLWQLHDPRISTAEIERDKVHSVHIYGHQKKFMAGKTAGLPVSGSYLQRLCLRHGIDASANPILPVGWLAPRPSHH</sequence>
<dbReference type="InterPro" id="IPR029044">
    <property type="entry name" value="Nucleotide-diphossugar_trans"/>
</dbReference>
<dbReference type="RefSeq" id="WP_058275533.1">
    <property type="nucleotide sequence ID" value="NZ_CYPS01000067.1"/>
</dbReference>
<evidence type="ECO:0008006" key="3">
    <source>
        <dbReference type="Google" id="ProtNLM"/>
    </source>
</evidence>
<dbReference type="SUPFAM" id="SSF53448">
    <property type="entry name" value="Nucleotide-diphospho-sugar transferases"/>
    <property type="match status" value="1"/>
</dbReference>
<organism evidence="1 2">
    <name type="scientific">Ruegeria atlantica</name>
    <dbReference type="NCBI Taxonomy" id="81569"/>
    <lineage>
        <taxon>Bacteria</taxon>
        <taxon>Pseudomonadati</taxon>
        <taxon>Pseudomonadota</taxon>
        <taxon>Alphaproteobacteria</taxon>
        <taxon>Rhodobacterales</taxon>
        <taxon>Roseobacteraceae</taxon>
        <taxon>Ruegeria</taxon>
    </lineage>
</organism>
<proteinExistence type="predicted"/>
<protein>
    <recommendedName>
        <fullName evidence="3">Mannosyltransferase OCH1</fullName>
    </recommendedName>
</protein>
<dbReference type="AlphaFoldDB" id="A0A0N7LPM6"/>
<evidence type="ECO:0000313" key="2">
    <source>
        <dbReference type="Proteomes" id="UP000050786"/>
    </source>
</evidence>
<gene>
    <name evidence="1" type="ORF">RUM4293_04561</name>
</gene>
<dbReference type="EMBL" id="CYPS01000067">
    <property type="protein sequence ID" value="CUH45644.1"/>
    <property type="molecule type" value="Genomic_DNA"/>
</dbReference>
<evidence type="ECO:0000313" key="1">
    <source>
        <dbReference type="EMBL" id="CUH45644.1"/>
    </source>
</evidence>
<name>A0A0N7LPM6_9RHOB</name>
<dbReference type="Gene3D" id="3.90.550.20">
    <property type="match status" value="1"/>
</dbReference>